<reference evidence="1" key="2">
    <citation type="submission" date="2018-04" db="EMBL/GenBank/DDBJ databases">
        <title>OnivRS2 (Oryza nivara Reference Sequence Version 2).</title>
        <authorList>
            <person name="Zhang J."/>
            <person name="Kudrna D."/>
            <person name="Lee S."/>
            <person name="Talag J."/>
            <person name="Rajasekar S."/>
            <person name="Welchert J."/>
            <person name="Hsing Y.-I."/>
            <person name="Wing R.A."/>
        </authorList>
    </citation>
    <scope>NUCLEOTIDE SEQUENCE [LARGE SCALE GENOMIC DNA]</scope>
    <source>
        <strain evidence="1">SL10</strain>
    </source>
</reference>
<keyword evidence="2" id="KW-1185">Reference proteome</keyword>
<organism evidence="1">
    <name type="scientific">Oryza nivara</name>
    <name type="common">Indian wild rice</name>
    <name type="synonym">Oryza sativa f. spontanea</name>
    <dbReference type="NCBI Taxonomy" id="4536"/>
    <lineage>
        <taxon>Eukaryota</taxon>
        <taxon>Viridiplantae</taxon>
        <taxon>Streptophyta</taxon>
        <taxon>Embryophyta</taxon>
        <taxon>Tracheophyta</taxon>
        <taxon>Spermatophyta</taxon>
        <taxon>Magnoliopsida</taxon>
        <taxon>Liliopsida</taxon>
        <taxon>Poales</taxon>
        <taxon>Poaceae</taxon>
        <taxon>BOP clade</taxon>
        <taxon>Oryzoideae</taxon>
        <taxon>Oryzeae</taxon>
        <taxon>Oryzinae</taxon>
        <taxon>Oryza</taxon>
    </lineage>
</organism>
<sequence length="66" mass="6936">MRVSPGEGGGGRGGCGGLMGALEKRPIMGVVAEEEEEKGVTTTLETRWPPWKCEEGAHDIVVVLGQ</sequence>
<accession>A0A0E0G8K1</accession>
<evidence type="ECO:0000313" key="1">
    <source>
        <dbReference type="EnsemblPlants" id="ONIVA02G23450.1"/>
    </source>
</evidence>
<dbReference type="HOGENOM" id="CLU_200013_0_0_1"/>
<reference evidence="1" key="1">
    <citation type="submission" date="2015-04" db="UniProtKB">
        <authorList>
            <consortium name="EnsemblPlants"/>
        </authorList>
    </citation>
    <scope>IDENTIFICATION</scope>
    <source>
        <strain evidence="1">SL10</strain>
    </source>
</reference>
<evidence type="ECO:0000313" key="2">
    <source>
        <dbReference type="Proteomes" id="UP000006591"/>
    </source>
</evidence>
<proteinExistence type="predicted"/>
<protein>
    <submittedName>
        <fullName evidence="1">Uncharacterized protein</fullName>
    </submittedName>
</protein>
<dbReference type="EnsemblPlants" id="ONIVA02G23450.1">
    <property type="protein sequence ID" value="ONIVA02G23450.1"/>
    <property type="gene ID" value="ONIVA02G23450"/>
</dbReference>
<dbReference type="AlphaFoldDB" id="A0A0E0G8K1"/>
<name>A0A0E0G8K1_ORYNI</name>
<dbReference type="Gramene" id="ONIVA02G23450.1">
    <property type="protein sequence ID" value="ONIVA02G23450.1"/>
    <property type="gene ID" value="ONIVA02G23450"/>
</dbReference>
<dbReference type="Proteomes" id="UP000006591">
    <property type="component" value="Chromosome 2"/>
</dbReference>